<feature type="domain" description="Competence protein CoiA nuclease-like" evidence="2">
    <location>
        <begin position="77"/>
        <end position="207"/>
    </location>
</feature>
<evidence type="ECO:0000259" key="3">
    <source>
        <dbReference type="Pfam" id="PF25164"/>
    </source>
</evidence>
<protein>
    <submittedName>
        <fullName evidence="4">Competence protein CoiA family protein</fullName>
    </submittedName>
</protein>
<dbReference type="Pfam" id="PF25164">
    <property type="entry name" value="CoiA_N"/>
    <property type="match status" value="1"/>
</dbReference>
<dbReference type="RefSeq" id="WP_406793719.1">
    <property type="nucleotide sequence ID" value="NZ_JBJHZX010000034.1"/>
</dbReference>
<dbReference type="InterPro" id="IPR057253">
    <property type="entry name" value="CoiA-like_N"/>
</dbReference>
<evidence type="ECO:0000313" key="5">
    <source>
        <dbReference type="Proteomes" id="UP001623660"/>
    </source>
</evidence>
<evidence type="ECO:0000259" key="2">
    <source>
        <dbReference type="Pfam" id="PF06054"/>
    </source>
</evidence>
<evidence type="ECO:0000313" key="4">
    <source>
        <dbReference type="EMBL" id="MFL0197616.1"/>
    </source>
</evidence>
<reference evidence="4 5" key="1">
    <citation type="submission" date="2024-11" db="EMBL/GenBank/DDBJ databases">
        <authorList>
            <person name="Heng Y.C."/>
            <person name="Lim A.C.H."/>
            <person name="Lee J.K.Y."/>
            <person name="Kittelmann S."/>
        </authorList>
    </citation>
    <scope>NUCLEOTIDE SEQUENCE [LARGE SCALE GENOMIC DNA]</scope>
    <source>
        <strain evidence="4 5">WILCCON 0269</strain>
    </source>
</reference>
<sequence>MQKCRLNEEAVYAFKIMDENGVMDAEYERMLRRASEQGQLKCEDCGGDITFKFGKVKIPHFSHKSSILGGGCSYSMESEEHIQGKKLLMNLMLKAYPDVYAEMRYRFSNGKWADLYFNFGDAQELVIEFQRELNSLAYLEEKRSFYKSINVRDLWIARGSREEFENILREYEFVFQHRLFLNDNNNKLLALDVDRRELLIASKMTVVDDVTGEVVMDRIFHKVYDINDIKILPDGTVECEYDREFKAVRNKFVQTCLHEKEKERLRKELEKRERKRNEEQKRRYKEEQERLKQLVKEDEDIYERTDAWSDIGYSRKSYVYSSNKPAPKKNYYNYTKNDYYYKDKVNKAIRRYRYGIENLVRILKRCGSSEYSTIKKIFEEEINKGNINAKKVYDEVMKLSGLY</sequence>
<evidence type="ECO:0000256" key="1">
    <source>
        <dbReference type="SAM" id="Coils"/>
    </source>
</evidence>
<proteinExistence type="predicted"/>
<dbReference type="Proteomes" id="UP001623660">
    <property type="component" value="Unassembled WGS sequence"/>
</dbReference>
<dbReference type="InterPro" id="IPR010330">
    <property type="entry name" value="CoiA_nuc"/>
</dbReference>
<keyword evidence="1" id="KW-0175">Coiled coil</keyword>
<dbReference type="Pfam" id="PF06054">
    <property type="entry name" value="CoiA_nuc"/>
    <property type="match status" value="1"/>
</dbReference>
<accession>A0ABW8SR29</accession>
<feature type="domain" description="Competence protein CoiA-like N-terminal" evidence="3">
    <location>
        <begin position="29"/>
        <end position="66"/>
    </location>
</feature>
<name>A0ABW8SR29_9CLOT</name>
<organism evidence="4 5">
    <name type="scientific">Candidatus Clostridium eludens</name>
    <dbReference type="NCBI Taxonomy" id="3381663"/>
    <lineage>
        <taxon>Bacteria</taxon>
        <taxon>Bacillati</taxon>
        <taxon>Bacillota</taxon>
        <taxon>Clostridia</taxon>
        <taxon>Eubacteriales</taxon>
        <taxon>Clostridiaceae</taxon>
        <taxon>Clostridium</taxon>
    </lineage>
</organism>
<keyword evidence="5" id="KW-1185">Reference proteome</keyword>
<feature type="coiled-coil region" evidence="1">
    <location>
        <begin position="258"/>
        <end position="304"/>
    </location>
</feature>
<comment type="caution">
    <text evidence="4">The sequence shown here is derived from an EMBL/GenBank/DDBJ whole genome shotgun (WGS) entry which is preliminary data.</text>
</comment>
<dbReference type="EMBL" id="JBJHZX010000034">
    <property type="protein sequence ID" value="MFL0197616.1"/>
    <property type="molecule type" value="Genomic_DNA"/>
</dbReference>
<gene>
    <name evidence="4" type="ORF">ACJDU8_18895</name>
</gene>